<feature type="domain" description="Farnesoic acid O-methyl transferase" evidence="1">
    <location>
        <begin position="9"/>
        <end position="107"/>
    </location>
</feature>
<reference evidence="2" key="2">
    <citation type="submission" date="2020-05" db="UniProtKB">
        <authorList>
            <consortium name="EnsemblMetazoa"/>
        </authorList>
    </citation>
    <scope>IDENTIFICATION</scope>
    <source>
        <strain evidence="2">IAEA</strain>
    </source>
</reference>
<accession>A0A1B0AZG3</accession>
<evidence type="ECO:0000313" key="2">
    <source>
        <dbReference type="EnsemblMetazoa" id="GPPI013821-PA"/>
    </source>
</evidence>
<keyword evidence="3" id="KW-1185">Reference proteome</keyword>
<name>A0A1B0AZG3_9MUSC</name>
<evidence type="ECO:0000259" key="1">
    <source>
        <dbReference type="Pfam" id="PF12248"/>
    </source>
</evidence>
<sequence length="134" mass="15401">MSSHLFFRLSKANMFHFQMRCTQDARLAFAKTPEAIDPIYEIIIDGWGNTKSAIWKNDFKTVVVSTSNILNGGKFPEFSIRIQNSTIDMCRVYSDVVTPFMSHKEKELPLLLVATYSTRMNIQKCVSLTIKRDN</sequence>
<dbReference type="VEuPathDB" id="VectorBase:GPPI013821"/>
<protein>
    <recommendedName>
        <fullName evidence="1">Farnesoic acid O-methyl transferase domain-containing protein</fullName>
    </recommendedName>
</protein>
<dbReference type="STRING" id="67801.A0A1B0AZG3"/>
<dbReference type="InterPro" id="IPR022041">
    <property type="entry name" value="Methyltransf_FA"/>
</dbReference>
<reference evidence="3" key="1">
    <citation type="submission" date="2015-01" db="EMBL/GenBank/DDBJ databases">
        <authorList>
            <person name="Aksoy S."/>
            <person name="Warren W."/>
            <person name="Wilson R.K."/>
        </authorList>
    </citation>
    <scope>NUCLEOTIDE SEQUENCE [LARGE SCALE GENOMIC DNA]</scope>
    <source>
        <strain evidence="3">IAEA</strain>
    </source>
</reference>
<dbReference type="AlphaFoldDB" id="A0A1B0AZG3"/>
<organism evidence="2 3">
    <name type="scientific">Glossina palpalis gambiensis</name>
    <dbReference type="NCBI Taxonomy" id="67801"/>
    <lineage>
        <taxon>Eukaryota</taxon>
        <taxon>Metazoa</taxon>
        <taxon>Ecdysozoa</taxon>
        <taxon>Arthropoda</taxon>
        <taxon>Hexapoda</taxon>
        <taxon>Insecta</taxon>
        <taxon>Pterygota</taxon>
        <taxon>Neoptera</taxon>
        <taxon>Endopterygota</taxon>
        <taxon>Diptera</taxon>
        <taxon>Brachycera</taxon>
        <taxon>Muscomorpha</taxon>
        <taxon>Hippoboscoidea</taxon>
        <taxon>Glossinidae</taxon>
        <taxon>Glossina</taxon>
    </lineage>
</organism>
<evidence type="ECO:0000313" key="3">
    <source>
        <dbReference type="Proteomes" id="UP000092460"/>
    </source>
</evidence>
<dbReference type="Proteomes" id="UP000092460">
    <property type="component" value="Unassembled WGS sequence"/>
</dbReference>
<proteinExistence type="predicted"/>
<dbReference type="EMBL" id="JXJN01006277">
    <property type="status" value="NOT_ANNOTATED_CDS"/>
    <property type="molecule type" value="Genomic_DNA"/>
</dbReference>
<dbReference type="Pfam" id="PF12248">
    <property type="entry name" value="Methyltransf_FA"/>
    <property type="match status" value="1"/>
</dbReference>
<dbReference type="EnsemblMetazoa" id="GPPI013821-RA">
    <property type="protein sequence ID" value="GPPI013821-PA"/>
    <property type="gene ID" value="GPPI013821"/>
</dbReference>